<evidence type="ECO:0000256" key="3">
    <source>
        <dbReference type="ARBA" id="ARBA00022771"/>
    </source>
</evidence>
<dbReference type="GO" id="GO:0000978">
    <property type="term" value="F:RNA polymerase II cis-regulatory region sequence-specific DNA binding"/>
    <property type="evidence" value="ECO:0007669"/>
    <property type="project" value="TreeGrafter"/>
</dbReference>
<evidence type="ECO:0000256" key="4">
    <source>
        <dbReference type="ARBA" id="ARBA00022833"/>
    </source>
</evidence>
<dbReference type="SUPFAM" id="SSF57667">
    <property type="entry name" value="beta-beta-alpha zinc fingers"/>
    <property type="match status" value="1"/>
</dbReference>
<dbReference type="STRING" id="984486.A0A1E3QR19"/>
<dbReference type="InterPro" id="IPR036236">
    <property type="entry name" value="Znf_C2H2_sf"/>
</dbReference>
<dbReference type="GO" id="GO:0000981">
    <property type="term" value="F:DNA-binding transcription factor activity, RNA polymerase II-specific"/>
    <property type="evidence" value="ECO:0007669"/>
    <property type="project" value="TreeGrafter"/>
</dbReference>
<feature type="region of interest" description="Disordered" evidence="7">
    <location>
        <begin position="194"/>
        <end position="238"/>
    </location>
</feature>
<reference evidence="11" key="1">
    <citation type="submission" date="2016-05" db="EMBL/GenBank/DDBJ databases">
        <title>Comparative genomics of biotechnologically important yeasts.</title>
        <authorList>
            <consortium name="DOE Joint Genome Institute"/>
            <person name="Riley R."/>
            <person name="Haridas S."/>
            <person name="Wolfe K.H."/>
            <person name="Lopes M.R."/>
            <person name="Hittinger C.T."/>
            <person name="Goker M."/>
            <person name="Salamov A."/>
            <person name="Wisecaver J."/>
            <person name="Long T.M."/>
            <person name="Aerts A.L."/>
            <person name="Barry K."/>
            <person name="Choi C."/>
            <person name="Clum A."/>
            <person name="Coughlan A.Y."/>
            <person name="Deshpande S."/>
            <person name="Douglass A.P."/>
            <person name="Hanson S.J."/>
            <person name="Klenk H.-P."/>
            <person name="Labutti K."/>
            <person name="Lapidus A."/>
            <person name="Lindquist E."/>
            <person name="Lipzen A."/>
            <person name="Meier-Kolthoff J.P."/>
            <person name="Ohm R.A."/>
            <person name="Otillar R.P."/>
            <person name="Pangilinan J."/>
            <person name="Peng Y."/>
            <person name="Rokas A."/>
            <person name="Rosa C.A."/>
            <person name="Scheuner C."/>
            <person name="Sibirny A.A."/>
            <person name="Slot J.C."/>
            <person name="Stielow J.B."/>
            <person name="Sun H."/>
            <person name="Kurtzman C.P."/>
            <person name="Blackwell M."/>
            <person name="Grigoriev I.V."/>
            <person name="Jeffries T.W."/>
        </authorList>
    </citation>
    <scope>NUCLEOTIDE SEQUENCE [LARGE SCALE GENOMIC DNA]</scope>
    <source>
        <strain evidence="11">NRRL Y-12698</strain>
    </source>
</reference>
<feature type="compositionally biased region" description="Low complexity" evidence="7">
    <location>
        <begin position="195"/>
        <end position="205"/>
    </location>
</feature>
<keyword evidence="8" id="KW-1133">Transmembrane helix</keyword>
<proteinExistence type="predicted"/>
<name>A0A1E3QR19_9ASCO</name>
<comment type="subcellular location">
    <subcellularLocation>
        <location evidence="1">Nucleus</location>
    </subcellularLocation>
</comment>
<dbReference type="GO" id="GO:0005634">
    <property type="term" value="C:nucleus"/>
    <property type="evidence" value="ECO:0007669"/>
    <property type="project" value="UniProtKB-SubCell"/>
</dbReference>
<keyword evidence="11" id="KW-1185">Reference proteome</keyword>
<dbReference type="RefSeq" id="XP_018985471.1">
    <property type="nucleotide sequence ID" value="XM_019128662.1"/>
</dbReference>
<organism evidence="10 11">
    <name type="scientific">Babjeviella inositovora NRRL Y-12698</name>
    <dbReference type="NCBI Taxonomy" id="984486"/>
    <lineage>
        <taxon>Eukaryota</taxon>
        <taxon>Fungi</taxon>
        <taxon>Dikarya</taxon>
        <taxon>Ascomycota</taxon>
        <taxon>Saccharomycotina</taxon>
        <taxon>Pichiomycetes</taxon>
        <taxon>Serinales incertae sedis</taxon>
        <taxon>Babjeviella</taxon>
    </lineage>
</organism>
<evidence type="ECO:0000256" key="5">
    <source>
        <dbReference type="ARBA" id="ARBA00023242"/>
    </source>
</evidence>
<keyword evidence="8" id="KW-0472">Membrane</keyword>
<keyword evidence="2" id="KW-0479">Metal-binding</keyword>
<keyword evidence="4" id="KW-0862">Zinc</keyword>
<dbReference type="InterPro" id="IPR013087">
    <property type="entry name" value="Znf_C2H2_type"/>
</dbReference>
<keyword evidence="3 6" id="KW-0863">Zinc-finger</keyword>
<dbReference type="GO" id="GO:0008270">
    <property type="term" value="F:zinc ion binding"/>
    <property type="evidence" value="ECO:0007669"/>
    <property type="project" value="UniProtKB-KW"/>
</dbReference>
<evidence type="ECO:0000256" key="2">
    <source>
        <dbReference type="ARBA" id="ARBA00022723"/>
    </source>
</evidence>
<dbReference type="AlphaFoldDB" id="A0A1E3QR19"/>
<dbReference type="Gene3D" id="3.30.160.60">
    <property type="entry name" value="Classic Zinc Finger"/>
    <property type="match status" value="1"/>
</dbReference>
<sequence>MSGQIVRDVSAYIAKEAPRGLTVGVLAMVLFAGYRYFLKTPKKRPDSQDIFPSTFANDKTLEESSVQACAMNTNLYEHWTPSLFGHPQQQQAPVQMPPQSQAVPDFLDFDWEIPGLEVDFRYAAAQTPLATQPPQLASQPLPHPEEQPFCLDDELFLYHTNWKNQPQPATNDIYPTYEEAASAFAMFEPRYANVSPHSTETSPSSSHEDYTIVSSESSTTSTPQAKPEKAKQTRMNAKADSVCTKSDFDSADDFGSDDDGLASGDGSASGSDVYACQMCPAEFRVRGYLTRHMKKHSTKKAYTCPFFSDNARVKCHAHGGFSRRDTYKTHLKSRHFTYPPGTKCGSRGDVSGWCGLCGKEYKDNELWVELHIETGECGGLPSGFVGKLRLVKKMIRSEKLKLKRARKEKRMELAKAGLGKAIKTESPGNQLQGFSQEQIRHEPAFHAQQFHLQPLQTHPQFFDAQQRFQQFDVCT</sequence>
<keyword evidence="8" id="KW-0812">Transmembrane</keyword>
<dbReference type="PROSITE" id="PS50157">
    <property type="entry name" value="ZINC_FINGER_C2H2_2"/>
    <property type="match status" value="1"/>
</dbReference>
<feature type="transmembrane region" description="Helical" evidence="8">
    <location>
        <begin position="20"/>
        <end position="38"/>
    </location>
</feature>
<evidence type="ECO:0000256" key="1">
    <source>
        <dbReference type="ARBA" id="ARBA00004123"/>
    </source>
</evidence>
<dbReference type="InterPro" id="IPR051643">
    <property type="entry name" value="Transcr_Reg_ZincFinger"/>
</dbReference>
<dbReference type="PANTHER" id="PTHR24396:SF19">
    <property type="entry name" value="FI01119P"/>
    <property type="match status" value="1"/>
</dbReference>
<evidence type="ECO:0000259" key="9">
    <source>
        <dbReference type="PROSITE" id="PS50157"/>
    </source>
</evidence>
<evidence type="ECO:0000256" key="7">
    <source>
        <dbReference type="SAM" id="MobiDB-lite"/>
    </source>
</evidence>
<dbReference type="PANTHER" id="PTHR24396">
    <property type="entry name" value="ZINC FINGER PROTEIN"/>
    <property type="match status" value="1"/>
</dbReference>
<evidence type="ECO:0000313" key="10">
    <source>
        <dbReference type="EMBL" id="ODQ80143.1"/>
    </source>
</evidence>
<keyword evidence="5" id="KW-0539">Nucleus</keyword>
<feature type="domain" description="C2H2-type" evidence="9">
    <location>
        <begin position="274"/>
        <end position="301"/>
    </location>
</feature>
<accession>A0A1E3QR19</accession>
<dbReference type="EMBL" id="KV454430">
    <property type="protein sequence ID" value="ODQ80143.1"/>
    <property type="molecule type" value="Genomic_DNA"/>
</dbReference>
<dbReference type="OrthoDB" id="9439903at2759"/>
<gene>
    <name evidence="10" type="ORF">BABINDRAFT_161125</name>
</gene>
<evidence type="ECO:0000313" key="11">
    <source>
        <dbReference type="Proteomes" id="UP000094336"/>
    </source>
</evidence>
<dbReference type="GeneID" id="30146515"/>
<protein>
    <recommendedName>
        <fullName evidence="9">C2H2-type domain-containing protein</fullName>
    </recommendedName>
</protein>
<dbReference type="Proteomes" id="UP000094336">
    <property type="component" value="Unassembled WGS sequence"/>
</dbReference>
<evidence type="ECO:0000256" key="6">
    <source>
        <dbReference type="PROSITE-ProRule" id="PRU00042"/>
    </source>
</evidence>
<evidence type="ECO:0000256" key="8">
    <source>
        <dbReference type="SAM" id="Phobius"/>
    </source>
</evidence>
<dbReference type="SMART" id="SM00355">
    <property type="entry name" value="ZnF_C2H2"/>
    <property type="match status" value="2"/>
</dbReference>
<dbReference type="PROSITE" id="PS00028">
    <property type="entry name" value="ZINC_FINGER_C2H2_1"/>
    <property type="match status" value="1"/>
</dbReference>